<evidence type="ECO:0000256" key="7">
    <source>
        <dbReference type="ARBA" id="ARBA00023002"/>
    </source>
</evidence>
<dbReference type="InterPro" id="IPR001128">
    <property type="entry name" value="Cyt_P450"/>
</dbReference>
<comment type="cofactor">
    <cofactor evidence="11">
        <name>heme</name>
        <dbReference type="ChEBI" id="CHEBI:30413"/>
    </cofactor>
</comment>
<name>A0A2R6QCQ3_ACTCC</name>
<organism evidence="13 14">
    <name type="scientific">Actinidia chinensis var. chinensis</name>
    <name type="common">Chinese soft-hair kiwi</name>
    <dbReference type="NCBI Taxonomy" id="1590841"/>
    <lineage>
        <taxon>Eukaryota</taxon>
        <taxon>Viridiplantae</taxon>
        <taxon>Streptophyta</taxon>
        <taxon>Embryophyta</taxon>
        <taxon>Tracheophyta</taxon>
        <taxon>Spermatophyta</taxon>
        <taxon>Magnoliopsida</taxon>
        <taxon>eudicotyledons</taxon>
        <taxon>Gunneridae</taxon>
        <taxon>Pentapetalae</taxon>
        <taxon>asterids</taxon>
        <taxon>Ericales</taxon>
        <taxon>Actinidiaceae</taxon>
        <taxon>Actinidia</taxon>
    </lineage>
</organism>
<proteinExistence type="inferred from homology"/>
<keyword evidence="8 11" id="KW-0408">Iron</keyword>
<keyword evidence="3 11" id="KW-0349">Heme</keyword>
<dbReference type="OrthoDB" id="1470350at2759"/>
<dbReference type="PRINTS" id="PR00385">
    <property type="entry name" value="P450"/>
</dbReference>
<dbReference type="InterPro" id="IPR050665">
    <property type="entry name" value="Cytochrome_P450_Monooxygen"/>
</dbReference>
<dbReference type="GO" id="GO:0016705">
    <property type="term" value="F:oxidoreductase activity, acting on paired donors, with incorporation or reduction of molecular oxygen"/>
    <property type="evidence" value="ECO:0007669"/>
    <property type="project" value="InterPro"/>
</dbReference>
<evidence type="ECO:0000256" key="10">
    <source>
        <dbReference type="ARBA" id="ARBA00023136"/>
    </source>
</evidence>
<gene>
    <name evidence="13" type="ORF">CEY00_Acc19217</name>
</gene>
<feature type="binding site" description="axial binding residue" evidence="11">
    <location>
        <position position="469"/>
    </location>
    <ligand>
        <name>heme</name>
        <dbReference type="ChEBI" id="CHEBI:30413"/>
    </ligand>
    <ligandPart>
        <name>Fe</name>
        <dbReference type="ChEBI" id="CHEBI:18248"/>
    </ligandPart>
</feature>
<dbReference type="PANTHER" id="PTHR24282:SF250">
    <property type="entry name" value="CYTOCHROME P450 CYP72A219-LIKE"/>
    <property type="match status" value="1"/>
</dbReference>
<keyword evidence="9 12" id="KW-0503">Monooxygenase</keyword>
<dbReference type="InterPro" id="IPR002401">
    <property type="entry name" value="Cyt_P450_E_grp-I"/>
</dbReference>
<evidence type="ECO:0000256" key="9">
    <source>
        <dbReference type="ARBA" id="ARBA00023033"/>
    </source>
</evidence>
<reference evidence="13 14" key="1">
    <citation type="submission" date="2017-07" db="EMBL/GenBank/DDBJ databases">
        <title>An improved, manually edited Actinidia chinensis var. chinensis (kiwifruit) genome highlights the challenges associated with draft genomes and gene prediction in plants.</title>
        <authorList>
            <person name="Pilkington S."/>
            <person name="Crowhurst R."/>
            <person name="Hilario E."/>
            <person name="Nardozza S."/>
            <person name="Fraser L."/>
            <person name="Peng Y."/>
            <person name="Gunaseelan K."/>
            <person name="Simpson R."/>
            <person name="Tahir J."/>
            <person name="Deroles S."/>
            <person name="Templeton K."/>
            <person name="Luo Z."/>
            <person name="Davy M."/>
            <person name="Cheng C."/>
            <person name="Mcneilage M."/>
            <person name="Scaglione D."/>
            <person name="Liu Y."/>
            <person name="Zhang Q."/>
            <person name="Datson P."/>
            <person name="De Silva N."/>
            <person name="Gardiner S."/>
            <person name="Bassett H."/>
            <person name="Chagne D."/>
            <person name="Mccallum J."/>
            <person name="Dzierzon H."/>
            <person name="Deng C."/>
            <person name="Wang Y.-Y."/>
            <person name="Barron N."/>
            <person name="Manako K."/>
            <person name="Bowen J."/>
            <person name="Foster T."/>
            <person name="Erridge Z."/>
            <person name="Tiffin H."/>
            <person name="Waite C."/>
            <person name="Davies K."/>
            <person name="Grierson E."/>
            <person name="Laing W."/>
            <person name="Kirk R."/>
            <person name="Chen X."/>
            <person name="Wood M."/>
            <person name="Montefiori M."/>
            <person name="Brummell D."/>
            <person name="Schwinn K."/>
            <person name="Catanach A."/>
            <person name="Fullerton C."/>
            <person name="Li D."/>
            <person name="Meiyalaghan S."/>
            <person name="Nieuwenhuizen N."/>
            <person name="Read N."/>
            <person name="Prakash R."/>
            <person name="Hunter D."/>
            <person name="Zhang H."/>
            <person name="Mckenzie M."/>
            <person name="Knabel M."/>
            <person name="Harris A."/>
            <person name="Allan A."/>
            <person name="Chen A."/>
            <person name="Janssen B."/>
            <person name="Plunkett B."/>
            <person name="Dwamena C."/>
            <person name="Voogd C."/>
            <person name="Leif D."/>
            <person name="Lafferty D."/>
            <person name="Souleyre E."/>
            <person name="Varkonyi-Gasic E."/>
            <person name="Gambi F."/>
            <person name="Hanley J."/>
            <person name="Yao J.-L."/>
            <person name="Cheung J."/>
            <person name="David K."/>
            <person name="Warren B."/>
            <person name="Marsh K."/>
            <person name="Snowden K."/>
            <person name="Lin-Wang K."/>
            <person name="Brian L."/>
            <person name="Martinez-Sanchez M."/>
            <person name="Wang M."/>
            <person name="Ileperuma N."/>
            <person name="Macnee N."/>
            <person name="Campin R."/>
            <person name="Mcatee P."/>
            <person name="Drummond R."/>
            <person name="Espley R."/>
            <person name="Ireland H."/>
            <person name="Wu R."/>
            <person name="Atkinson R."/>
            <person name="Karunairetnam S."/>
            <person name="Bulley S."/>
            <person name="Chunkath S."/>
            <person name="Hanley Z."/>
            <person name="Storey R."/>
            <person name="Thrimawithana A."/>
            <person name="Thomson S."/>
            <person name="David C."/>
            <person name="Testolin R."/>
        </authorList>
    </citation>
    <scope>NUCLEOTIDE SEQUENCE [LARGE SCALE GENOMIC DNA]</scope>
    <source>
        <strain evidence="14">cv. Red5</strain>
        <tissue evidence="13">Young leaf</tissue>
    </source>
</reference>
<dbReference type="GO" id="GO:0004497">
    <property type="term" value="F:monooxygenase activity"/>
    <property type="evidence" value="ECO:0007669"/>
    <property type="project" value="UniProtKB-KW"/>
</dbReference>
<dbReference type="PANTHER" id="PTHR24282">
    <property type="entry name" value="CYTOCHROME P450 FAMILY MEMBER"/>
    <property type="match status" value="1"/>
</dbReference>
<protein>
    <submittedName>
        <fullName evidence="13">Cytochrome P450 CYP72A219 like</fullName>
    </submittedName>
</protein>
<keyword evidence="7 12" id="KW-0560">Oxidoreductase</keyword>
<comment type="subcellular location">
    <subcellularLocation>
        <location evidence="1">Membrane</location>
    </subcellularLocation>
</comment>
<dbReference type="OMA" id="GRNFLWY"/>
<dbReference type="InterPro" id="IPR017972">
    <property type="entry name" value="Cyt_P450_CS"/>
</dbReference>
<evidence type="ECO:0000256" key="4">
    <source>
        <dbReference type="ARBA" id="ARBA00022692"/>
    </source>
</evidence>
<keyword evidence="6" id="KW-1133">Transmembrane helix</keyword>
<accession>A0A2R6QCQ3</accession>
<sequence>MEVTVCSVGLAFGLIVLVSYAWRVLNWVWWRPKRLERLLRQQGLKGNPYRLFFGDTKDMAIMSNEATLRPLNLTDDIRPRVFPFHHQIITEYGKNSFIWKGPIPRVNIMDPELINQILTKNNIFKKPEVSPILKQLFDGLAQIEDEKWAKHRKIMNPAFHVEKLKHLLPAMHLCCNEVMSKWEALVSDKGSCDVDVLPYLNNLTCDVISRTAFGSSYEQGRRIFELQKEQAIIVSRALLLDYIPGWSFVPTKKNKRMKEINNELQILLKGIINRRSERAMKIGEIVNDNDDLLGILVKSNQNKIQEHGGNKKDAGMSIDDIAEECKLFYFAGQETTANLLAWTMVLLSMHPKWQVRAREEVWQVFGKNKPDYDGLSHLKCVTMILNEVLRLYPPAAILVRVINDDTRIGELNLPAGVHFMIPTVLIHRDCEIWGEDAKEFNPERFSKGIAKATKNQGSFFPFGLGPRICIGNNFAMMEAKIALAMILQRFSFELSPSYTHAPFFVLTLQPQNGVHLILHKL</sequence>
<keyword evidence="14" id="KW-1185">Reference proteome</keyword>
<comment type="similarity">
    <text evidence="2 12">Belongs to the cytochrome P450 family.</text>
</comment>
<evidence type="ECO:0000256" key="11">
    <source>
        <dbReference type="PIRSR" id="PIRSR602401-1"/>
    </source>
</evidence>
<evidence type="ECO:0000256" key="8">
    <source>
        <dbReference type="ARBA" id="ARBA00023004"/>
    </source>
</evidence>
<dbReference type="PRINTS" id="PR00463">
    <property type="entry name" value="EP450I"/>
</dbReference>
<dbReference type="FunFam" id="1.10.630.10:FF:000029">
    <property type="entry name" value="Cytochrome P450 734A1"/>
    <property type="match status" value="1"/>
</dbReference>
<evidence type="ECO:0000256" key="6">
    <source>
        <dbReference type="ARBA" id="ARBA00022989"/>
    </source>
</evidence>
<dbReference type="STRING" id="1590841.A0A2R6QCQ3"/>
<reference evidence="14" key="2">
    <citation type="journal article" date="2018" name="BMC Genomics">
        <title>A manually annotated Actinidia chinensis var. chinensis (kiwifruit) genome highlights the challenges associated with draft genomes and gene prediction in plants.</title>
        <authorList>
            <person name="Pilkington S.M."/>
            <person name="Crowhurst R."/>
            <person name="Hilario E."/>
            <person name="Nardozza S."/>
            <person name="Fraser L."/>
            <person name="Peng Y."/>
            <person name="Gunaseelan K."/>
            <person name="Simpson R."/>
            <person name="Tahir J."/>
            <person name="Deroles S.C."/>
            <person name="Templeton K."/>
            <person name="Luo Z."/>
            <person name="Davy M."/>
            <person name="Cheng C."/>
            <person name="McNeilage M."/>
            <person name="Scaglione D."/>
            <person name="Liu Y."/>
            <person name="Zhang Q."/>
            <person name="Datson P."/>
            <person name="De Silva N."/>
            <person name="Gardiner S.E."/>
            <person name="Bassett H."/>
            <person name="Chagne D."/>
            <person name="McCallum J."/>
            <person name="Dzierzon H."/>
            <person name="Deng C."/>
            <person name="Wang Y.Y."/>
            <person name="Barron L."/>
            <person name="Manako K."/>
            <person name="Bowen J."/>
            <person name="Foster T.M."/>
            <person name="Erridge Z.A."/>
            <person name="Tiffin H."/>
            <person name="Waite C.N."/>
            <person name="Davies K.M."/>
            <person name="Grierson E.P."/>
            <person name="Laing W.A."/>
            <person name="Kirk R."/>
            <person name="Chen X."/>
            <person name="Wood M."/>
            <person name="Montefiori M."/>
            <person name="Brummell D.A."/>
            <person name="Schwinn K.E."/>
            <person name="Catanach A."/>
            <person name="Fullerton C."/>
            <person name="Li D."/>
            <person name="Meiyalaghan S."/>
            <person name="Nieuwenhuizen N."/>
            <person name="Read N."/>
            <person name="Prakash R."/>
            <person name="Hunter D."/>
            <person name="Zhang H."/>
            <person name="McKenzie M."/>
            <person name="Knabel M."/>
            <person name="Harris A."/>
            <person name="Allan A.C."/>
            <person name="Gleave A."/>
            <person name="Chen A."/>
            <person name="Janssen B.J."/>
            <person name="Plunkett B."/>
            <person name="Ampomah-Dwamena C."/>
            <person name="Voogd C."/>
            <person name="Leif D."/>
            <person name="Lafferty D."/>
            <person name="Souleyre E.J.F."/>
            <person name="Varkonyi-Gasic E."/>
            <person name="Gambi F."/>
            <person name="Hanley J."/>
            <person name="Yao J.L."/>
            <person name="Cheung J."/>
            <person name="David K.M."/>
            <person name="Warren B."/>
            <person name="Marsh K."/>
            <person name="Snowden K.C."/>
            <person name="Lin-Wang K."/>
            <person name="Brian L."/>
            <person name="Martinez-Sanchez M."/>
            <person name="Wang M."/>
            <person name="Ileperuma N."/>
            <person name="Macnee N."/>
            <person name="Campin R."/>
            <person name="McAtee P."/>
            <person name="Drummond R.S.M."/>
            <person name="Espley R.V."/>
            <person name="Ireland H.S."/>
            <person name="Wu R."/>
            <person name="Atkinson R.G."/>
            <person name="Karunairetnam S."/>
            <person name="Bulley S."/>
            <person name="Chunkath S."/>
            <person name="Hanley Z."/>
            <person name="Storey R."/>
            <person name="Thrimawithana A.H."/>
            <person name="Thomson S."/>
            <person name="David C."/>
            <person name="Testolin R."/>
            <person name="Huang H."/>
            <person name="Hellens R.P."/>
            <person name="Schaffer R.J."/>
        </authorList>
    </citation>
    <scope>NUCLEOTIDE SEQUENCE [LARGE SCALE GENOMIC DNA]</scope>
    <source>
        <strain evidence="14">cv. Red5</strain>
    </source>
</reference>
<evidence type="ECO:0000256" key="12">
    <source>
        <dbReference type="RuleBase" id="RU000461"/>
    </source>
</evidence>
<dbReference type="EMBL" id="NKQK01000017">
    <property type="protein sequence ID" value="PSS05916.1"/>
    <property type="molecule type" value="Genomic_DNA"/>
</dbReference>
<dbReference type="SUPFAM" id="SSF48264">
    <property type="entry name" value="Cytochrome P450"/>
    <property type="match status" value="1"/>
</dbReference>
<evidence type="ECO:0000256" key="3">
    <source>
        <dbReference type="ARBA" id="ARBA00022617"/>
    </source>
</evidence>
<dbReference type="PROSITE" id="PS00086">
    <property type="entry name" value="CYTOCHROME_P450"/>
    <property type="match status" value="1"/>
</dbReference>
<dbReference type="InParanoid" id="A0A2R6QCQ3"/>
<dbReference type="Gramene" id="PSS05916">
    <property type="protein sequence ID" value="PSS05916"/>
    <property type="gene ID" value="CEY00_Acc19217"/>
</dbReference>
<dbReference type="Proteomes" id="UP000241394">
    <property type="component" value="Chromosome LG17"/>
</dbReference>
<keyword evidence="5 11" id="KW-0479">Metal-binding</keyword>
<evidence type="ECO:0000256" key="5">
    <source>
        <dbReference type="ARBA" id="ARBA00022723"/>
    </source>
</evidence>
<dbReference type="AlphaFoldDB" id="A0A2R6QCQ3"/>
<dbReference type="GO" id="GO:0020037">
    <property type="term" value="F:heme binding"/>
    <property type="evidence" value="ECO:0007669"/>
    <property type="project" value="InterPro"/>
</dbReference>
<dbReference type="FunCoup" id="A0A2R6QCQ3">
    <property type="interactions" value="1100"/>
</dbReference>
<keyword evidence="4" id="KW-0812">Transmembrane</keyword>
<evidence type="ECO:0000313" key="13">
    <source>
        <dbReference type="EMBL" id="PSS05916.1"/>
    </source>
</evidence>
<evidence type="ECO:0000313" key="14">
    <source>
        <dbReference type="Proteomes" id="UP000241394"/>
    </source>
</evidence>
<dbReference type="GO" id="GO:0016020">
    <property type="term" value="C:membrane"/>
    <property type="evidence" value="ECO:0007669"/>
    <property type="project" value="UniProtKB-SubCell"/>
</dbReference>
<dbReference type="CDD" id="cd20642">
    <property type="entry name" value="CYP72"/>
    <property type="match status" value="1"/>
</dbReference>
<dbReference type="InterPro" id="IPR036396">
    <property type="entry name" value="Cyt_P450_sf"/>
</dbReference>
<comment type="caution">
    <text evidence="13">The sequence shown here is derived from an EMBL/GenBank/DDBJ whole genome shotgun (WGS) entry which is preliminary data.</text>
</comment>
<evidence type="ECO:0000256" key="1">
    <source>
        <dbReference type="ARBA" id="ARBA00004370"/>
    </source>
</evidence>
<dbReference type="Pfam" id="PF00067">
    <property type="entry name" value="p450"/>
    <property type="match status" value="1"/>
</dbReference>
<dbReference type="GO" id="GO:0005506">
    <property type="term" value="F:iron ion binding"/>
    <property type="evidence" value="ECO:0007669"/>
    <property type="project" value="InterPro"/>
</dbReference>
<evidence type="ECO:0000256" key="2">
    <source>
        <dbReference type="ARBA" id="ARBA00010617"/>
    </source>
</evidence>
<dbReference type="Gene3D" id="1.10.630.10">
    <property type="entry name" value="Cytochrome P450"/>
    <property type="match status" value="1"/>
</dbReference>
<keyword evidence="10" id="KW-0472">Membrane</keyword>